<evidence type="ECO:0000313" key="1">
    <source>
        <dbReference type="EMBL" id="CAB4174864.1"/>
    </source>
</evidence>
<name>A0A6J5RIZ3_9CAUD</name>
<protein>
    <submittedName>
        <fullName evidence="3">Uncharacterized protein</fullName>
    </submittedName>
</protein>
<dbReference type="EMBL" id="LR797435">
    <property type="protein sequence ID" value="CAB4215811.1"/>
    <property type="molecule type" value="Genomic_DNA"/>
</dbReference>
<dbReference type="EMBL" id="LR797194">
    <property type="protein sequence ID" value="CAB4193698.1"/>
    <property type="molecule type" value="Genomic_DNA"/>
</dbReference>
<gene>
    <name evidence="2" type="ORF">UFOVP1123_18</name>
    <name evidence="3" type="ORF">UFOVP1239_132</name>
    <name evidence="4" type="ORF">UFOVP1484_22</name>
    <name evidence="5" type="ORF">UFOVP1577_28</name>
    <name evidence="1" type="ORF">UFOVP961_90</name>
</gene>
<proteinExistence type="predicted"/>
<dbReference type="EMBL" id="LR797079">
    <property type="protein sequence ID" value="CAB4185115.1"/>
    <property type="molecule type" value="Genomic_DNA"/>
</dbReference>
<dbReference type="EMBL" id="LR796912">
    <property type="protein sequence ID" value="CAB4174864.1"/>
    <property type="molecule type" value="Genomic_DNA"/>
</dbReference>
<organism evidence="3">
    <name type="scientific">uncultured Caudovirales phage</name>
    <dbReference type="NCBI Taxonomy" id="2100421"/>
    <lineage>
        <taxon>Viruses</taxon>
        <taxon>Duplodnaviria</taxon>
        <taxon>Heunggongvirae</taxon>
        <taxon>Uroviricota</taxon>
        <taxon>Caudoviricetes</taxon>
        <taxon>Peduoviridae</taxon>
        <taxon>Maltschvirus</taxon>
        <taxon>Maltschvirus maltsch</taxon>
    </lineage>
</organism>
<evidence type="ECO:0000313" key="4">
    <source>
        <dbReference type="EMBL" id="CAB4215811.1"/>
    </source>
</evidence>
<dbReference type="EMBL" id="LR798422">
    <property type="protein sequence ID" value="CAB5230617.1"/>
    <property type="molecule type" value="Genomic_DNA"/>
</dbReference>
<sequence length="67" mass="7284">MFILFINATQEHKGNPLAINSEIVATVHSACVDQETGEMGTFISCPPHGTWQVEGTVEEVLEILNDA</sequence>
<reference evidence="3" key="1">
    <citation type="submission" date="2020-05" db="EMBL/GenBank/DDBJ databases">
        <authorList>
            <person name="Chiriac C."/>
            <person name="Salcher M."/>
            <person name="Ghai R."/>
            <person name="Kavagutti S V."/>
        </authorList>
    </citation>
    <scope>NUCLEOTIDE SEQUENCE</scope>
</reference>
<evidence type="ECO:0000313" key="5">
    <source>
        <dbReference type="EMBL" id="CAB5230617.1"/>
    </source>
</evidence>
<evidence type="ECO:0000313" key="2">
    <source>
        <dbReference type="EMBL" id="CAB4185115.1"/>
    </source>
</evidence>
<evidence type="ECO:0000313" key="3">
    <source>
        <dbReference type="EMBL" id="CAB4193698.1"/>
    </source>
</evidence>
<accession>A0A6J5RIZ3</accession>